<dbReference type="Proteomes" id="UP000784294">
    <property type="component" value="Unassembled WGS sequence"/>
</dbReference>
<organism evidence="2 3">
    <name type="scientific">Protopolystoma xenopodis</name>
    <dbReference type="NCBI Taxonomy" id="117903"/>
    <lineage>
        <taxon>Eukaryota</taxon>
        <taxon>Metazoa</taxon>
        <taxon>Spiralia</taxon>
        <taxon>Lophotrochozoa</taxon>
        <taxon>Platyhelminthes</taxon>
        <taxon>Monogenea</taxon>
        <taxon>Polyopisthocotylea</taxon>
        <taxon>Polystomatidea</taxon>
        <taxon>Polystomatidae</taxon>
        <taxon>Protopolystoma</taxon>
    </lineage>
</organism>
<feature type="region of interest" description="Disordered" evidence="1">
    <location>
        <begin position="1"/>
        <end position="107"/>
    </location>
</feature>
<evidence type="ECO:0000313" key="3">
    <source>
        <dbReference type="Proteomes" id="UP000784294"/>
    </source>
</evidence>
<name>A0A3S5A2C0_9PLAT</name>
<evidence type="ECO:0000313" key="2">
    <source>
        <dbReference type="EMBL" id="VEL17901.1"/>
    </source>
</evidence>
<feature type="compositionally biased region" description="Polar residues" evidence="1">
    <location>
        <begin position="77"/>
        <end position="100"/>
    </location>
</feature>
<gene>
    <name evidence="2" type="ORF">PXEA_LOCUS11341</name>
</gene>
<feature type="compositionally biased region" description="Basic and acidic residues" evidence="1">
    <location>
        <begin position="22"/>
        <end position="31"/>
    </location>
</feature>
<comment type="caution">
    <text evidence="2">The sequence shown here is derived from an EMBL/GenBank/DDBJ whole genome shotgun (WGS) entry which is preliminary data.</text>
</comment>
<accession>A0A3S5A2C0</accession>
<protein>
    <submittedName>
        <fullName evidence="2">Uncharacterized protein</fullName>
    </submittedName>
</protein>
<feature type="compositionally biased region" description="Polar residues" evidence="1">
    <location>
        <begin position="34"/>
        <end position="67"/>
    </location>
</feature>
<dbReference type="AlphaFoldDB" id="A0A3S5A2C0"/>
<evidence type="ECO:0000256" key="1">
    <source>
        <dbReference type="SAM" id="MobiDB-lite"/>
    </source>
</evidence>
<sequence>MTTQEMPAAPLLLSKAAISPENKIRPDDGERISQMIQDTVQDHLNQQYESQKQQTELTSPVSTMNEGNDNRHKQDQAGGNSDSEGCFFNSRQKGSQTTPPSLGARRQWQSCDRCIEDSVRGNKWRHKMKEMRKMKNMRVPNKAGQKKKAELMAWLGFDSPHSEKNKQAMHKYYQHYRRRLGCGDIMPTPSSKSYRLPYDNYVSTEGFQLPVAPSKSALSTQPQEVTAYCQHLAGWPWSIIGKQMDALDSTLYGDRETKYHSSRHKRPHSHHCHRNRRRFRALSCCNHSSFVPSASLYSCCQSGNEALNGGCDYLCDSKHHGNFCRMADVCNYEKKMAERDACLCKKGASSERYAGVDSGRTGGASSEIVHADTSAFCSSSFDPAYLHSFGAEGVKQQCCPCHSRFTGSYSSSDHLCPSNLTLNQQNSAQLNEFCPYRDQLNSTKNGSSCLSKNSSVALTSTSMLVPVTVAAPGCSSANLITSPLCPSGSDHAVYPQKYCQALNGNGIRWTNTGDQNQVGSMGRQV</sequence>
<dbReference type="EMBL" id="CAAALY010034734">
    <property type="protein sequence ID" value="VEL17901.1"/>
    <property type="molecule type" value="Genomic_DNA"/>
</dbReference>
<proteinExistence type="predicted"/>
<keyword evidence="3" id="KW-1185">Reference proteome</keyword>
<reference evidence="2" key="1">
    <citation type="submission" date="2018-11" db="EMBL/GenBank/DDBJ databases">
        <authorList>
            <consortium name="Pathogen Informatics"/>
        </authorList>
    </citation>
    <scope>NUCLEOTIDE SEQUENCE</scope>
</reference>